<evidence type="ECO:0000313" key="2">
    <source>
        <dbReference type="Proteomes" id="UP001139701"/>
    </source>
</evidence>
<dbReference type="AlphaFoldDB" id="A0A9X1WY22"/>
<gene>
    <name evidence="1" type="ORF">MKI79_07290</name>
</gene>
<name>A0A9X1WY22_9GAMM</name>
<organism evidence="1 2">
    <name type="scientific">Acinetobacter sedimenti</name>
    <dbReference type="NCBI Taxonomy" id="2919922"/>
    <lineage>
        <taxon>Bacteria</taxon>
        <taxon>Pseudomonadati</taxon>
        <taxon>Pseudomonadota</taxon>
        <taxon>Gammaproteobacteria</taxon>
        <taxon>Moraxellales</taxon>
        <taxon>Moraxellaceae</taxon>
        <taxon>Acinetobacter</taxon>
    </lineage>
</organism>
<sequence length="152" mass="17388">MLFIPANVTHQLVEGSYLSIYIAPYHPLARRLNALLNEPTNITQIPPPIQQQLTQSFIANASLDQIIFQFLDLLDVPSRPQLSNKLQHILELLFTGVLQSNIPNRQYLAQVAGLSESRFSHWFREQNRITFAKLSKMVAPCVDLSKCNKDRF</sequence>
<dbReference type="RefSeq" id="WP_241571459.1">
    <property type="nucleotide sequence ID" value="NZ_JAKUML010000009.1"/>
</dbReference>
<accession>A0A9X1WY22</accession>
<dbReference type="EMBL" id="JAKUML010000009">
    <property type="protein sequence ID" value="MCJ8146703.1"/>
    <property type="molecule type" value="Genomic_DNA"/>
</dbReference>
<keyword evidence="2" id="KW-1185">Reference proteome</keyword>
<comment type="caution">
    <text evidence="1">The sequence shown here is derived from an EMBL/GenBank/DDBJ whole genome shotgun (WGS) entry which is preliminary data.</text>
</comment>
<protein>
    <submittedName>
        <fullName evidence="1">Uncharacterized protein</fullName>
    </submittedName>
</protein>
<reference evidence="1" key="1">
    <citation type="submission" date="2022-02" db="EMBL/GenBank/DDBJ databases">
        <title>Acinetobacter A3.8 sp. nov., isolated from Sediment (Zhairuo Island).</title>
        <authorList>
            <person name="Zheng K."/>
        </authorList>
    </citation>
    <scope>NUCLEOTIDE SEQUENCE</scope>
    <source>
        <strain evidence="1">A3.8</strain>
    </source>
</reference>
<evidence type="ECO:0000313" key="1">
    <source>
        <dbReference type="EMBL" id="MCJ8146703.1"/>
    </source>
</evidence>
<dbReference type="Proteomes" id="UP001139701">
    <property type="component" value="Unassembled WGS sequence"/>
</dbReference>
<proteinExistence type="predicted"/>